<accession>A0A0P7AMV0</accession>
<dbReference type="OrthoDB" id="1451306at2"/>
<feature type="compositionally biased region" description="Basic and acidic residues" evidence="1">
    <location>
        <begin position="111"/>
        <end position="135"/>
    </location>
</feature>
<feature type="compositionally biased region" description="Basic residues" evidence="1">
    <location>
        <begin position="136"/>
        <end position="153"/>
    </location>
</feature>
<protein>
    <recommendedName>
        <fullName evidence="5">DUF4890 domain-containing protein</fullName>
    </recommendedName>
</protein>
<evidence type="ECO:0000256" key="2">
    <source>
        <dbReference type="SAM" id="SignalP"/>
    </source>
</evidence>
<dbReference type="EMBL" id="LDJX01000001">
    <property type="protein sequence ID" value="KPM33240.1"/>
    <property type="molecule type" value="Genomic_DNA"/>
</dbReference>
<feature type="region of interest" description="Disordered" evidence="1">
    <location>
        <begin position="29"/>
        <end position="50"/>
    </location>
</feature>
<keyword evidence="2" id="KW-0732">Signal</keyword>
<reference evidence="3 4" key="1">
    <citation type="submission" date="2015-09" db="EMBL/GenBank/DDBJ databases">
        <title>Genome sequence of the marine flavobacterium Croceitalea dokdonensis DOKDO 023 that contains proton- and sodium-pumping rhodopsins.</title>
        <authorList>
            <person name="Kwon S.-K."/>
            <person name="Lee H.K."/>
            <person name="Kwak M.-J."/>
            <person name="Kim J.F."/>
        </authorList>
    </citation>
    <scope>NUCLEOTIDE SEQUENCE [LARGE SCALE GENOMIC DNA]</scope>
    <source>
        <strain evidence="3 4">DOKDO 023</strain>
    </source>
</reference>
<organism evidence="3 4">
    <name type="scientific">Croceitalea dokdonensis DOKDO 023</name>
    <dbReference type="NCBI Taxonomy" id="1300341"/>
    <lineage>
        <taxon>Bacteria</taxon>
        <taxon>Pseudomonadati</taxon>
        <taxon>Bacteroidota</taxon>
        <taxon>Flavobacteriia</taxon>
        <taxon>Flavobacteriales</taxon>
        <taxon>Flavobacteriaceae</taxon>
        <taxon>Croceitalea</taxon>
    </lineage>
</organism>
<gene>
    <name evidence="3" type="ORF">I595_143</name>
</gene>
<evidence type="ECO:0008006" key="5">
    <source>
        <dbReference type="Google" id="ProtNLM"/>
    </source>
</evidence>
<dbReference type="RefSeq" id="WP_054557461.1">
    <property type="nucleotide sequence ID" value="NZ_LDJX01000001.1"/>
</dbReference>
<dbReference type="Proteomes" id="UP000050280">
    <property type="component" value="Unassembled WGS sequence"/>
</dbReference>
<sequence>MKTLTIVSFLMAMLFCADGYAQFRNGNRFGNQRGSQIPQAQTPPPEPEAKTADQLVDEQMPKIAETLELDPFEEAVVRSTLVKYVQKRLELQILKLEPTKMREAFEKLADEQNEELKAGLPPEKYEAYKEMERNRFQTKKKKDKKKKKKKSKE</sequence>
<evidence type="ECO:0000313" key="4">
    <source>
        <dbReference type="Proteomes" id="UP000050280"/>
    </source>
</evidence>
<proteinExistence type="predicted"/>
<evidence type="ECO:0000313" key="3">
    <source>
        <dbReference type="EMBL" id="KPM33240.1"/>
    </source>
</evidence>
<comment type="caution">
    <text evidence="3">The sequence shown here is derived from an EMBL/GenBank/DDBJ whole genome shotgun (WGS) entry which is preliminary data.</text>
</comment>
<evidence type="ECO:0000256" key="1">
    <source>
        <dbReference type="SAM" id="MobiDB-lite"/>
    </source>
</evidence>
<name>A0A0P7AMV0_9FLAO</name>
<feature type="region of interest" description="Disordered" evidence="1">
    <location>
        <begin position="111"/>
        <end position="153"/>
    </location>
</feature>
<keyword evidence="4" id="KW-1185">Reference proteome</keyword>
<feature type="signal peptide" evidence="2">
    <location>
        <begin position="1"/>
        <end position="21"/>
    </location>
</feature>
<dbReference type="AlphaFoldDB" id="A0A0P7AMV0"/>
<feature type="chain" id="PRO_5006134944" description="DUF4890 domain-containing protein" evidence="2">
    <location>
        <begin position="22"/>
        <end position="153"/>
    </location>
</feature>